<evidence type="ECO:0000256" key="13">
    <source>
        <dbReference type="ARBA" id="ARBA00048697"/>
    </source>
</evidence>
<dbReference type="PANTHER" id="PTHR22960:SF0">
    <property type="entry name" value="MOLYBDENUM COFACTOR BIOSYNTHESIS PROTEIN 1"/>
    <property type="match status" value="1"/>
</dbReference>
<evidence type="ECO:0000256" key="11">
    <source>
        <dbReference type="ARBA" id="ARBA00023150"/>
    </source>
</evidence>
<dbReference type="EMBL" id="HBKQ01059628">
    <property type="protein sequence ID" value="CAE2286515.1"/>
    <property type="molecule type" value="Transcribed_RNA"/>
</dbReference>
<dbReference type="PROSITE" id="PS51918">
    <property type="entry name" value="RADICAL_SAM"/>
    <property type="match status" value="1"/>
</dbReference>
<comment type="cofactor">
    <cofactor evidence="1">
        <name>[4Fe-4S] cluster</name>
        <dbReference type="ChEBI" id="CHEBI:49883"/>
    </cofactor>
</comment>
<feature type="compositionally biased region" description="Basic and acidic residues" evidence="14">
    <location>
        <begin position="123"/>
        <end position="140"/>
    </location>
</feature>
<keyword evidence="9" id="KW-0411">Iron-sulfur</keyword>
<keyword evidence="8" id="KW-0408">Iron</keyword>
<keyword evidence="7" id="KW-0547">Nucleotide-binding</keyword>
<feature type="compositionally biased region" description="Polar residues" evidence="14">
    <location>
        <begin position="169"/>
        <end position="185"/>
    </location>
</feature>
<keyword evidence="5" id="KW-0949">S-adenosyl-L-methionine</keyword>
<dbReference type="SUPFAM" id="SSF102114">
    <property type="entry name" value="Radical SAM enzymes"/>
    <property type="match status" value="1"/>
</dbReference>
<reference evidence="16" key="1">
    <citation type="submission" date="2021-01" db="EMBL/GenBank/DDBJ databases">
        <authorList>
            <person name="Corre E."/>
            <person name="Pelletier E."/>
            <person name="Niang G."/>
            <person name="Scheremetjew M."/>
            <person name="Finn R."/>
            <person name="Kale V."/>
            <person name="Holt S."/>
            <person name="Cochrane G."/>
            <person name="Meng A."/>
            <person name="Brown T."/>
            <person name="Cohen L."/>
        </authorList>
    </citation>
    <scope>NUCLEOTIDE SEQUENCE</scope>
    <source>
        <strain evidence="16">Isolate 1302-5</strain>
    </source>
</reference>
<evidence type="ECO:0000256" key="9">
    <source>
        <dbReference type="ARBA" id="ARBA00023014"/>
    </source>
</evidence>
<evidence type="ECO:0000256" key="14">
    <source>
        <dbReference type="SAM" id="MobiDB-lite"/>
    </source>
</evidence>
<evidence type="ECO:0000256" key="7">
    <source>
        <dbReference type="ARBA" id="ARBA00022741"/>
    </source>
</evidence>
<evidence type="ECO:0000313" key="17">
    <source>
        <dbReference type="EMBL" id="CAE2286515.1"/>
    </source>
</evidence>
<dbReference type="SFLD" id="SFLDG01383">
    <property type="entry name" value="cyclic_pyranopterin_phosphate"/>
    <property type="match status" value="1"/>
</dbReference>
<evidence type="ECO:0000256" key="12">
    <source>
        <dbReference type="ARBA" id="ARBA00023239"/>
    </source>
</evidence>
<evidence type="ECO:0000256" key="3">
    <source>
        <dbReference type="ARBA" id="ARBA00012167"/>
    </source>
</evidence>
<dbReference type="InterPro" id="IPR000385">
    <property type="entry name" value="MoaA_NifB_PqqE_Fe-S-bd_CS"/>
</dbReference>
<dbReference type="GO" id="GO:0061799">
    <property type="term" value="F:cyclic pyranopterin monophosphate synthase activity"/>
    <property type="evidence" value="ECO:0007669"/>
    <property type="project" value="TreeGrafter"/>
</dbReference>
<dbReference type="CDD" id="cd21117">
    <property type="entry name" value="Twitch_MoaA"/>
    <property type="match status" value="1"/>
</dbReference>
<evidence type="ECO:0000256" key="4">
    <source>
        <dbReference type="ARBA" id="ARBA00022485"/>
    </source>
</evidence>
<dbReference type="GO" id="GO:0061798">
    <property type="term" value="F:GTP 3',8'-cyclase activity"/>
    <property type="evidence" value="ECO:0007669"/>
    <property type="project" value="UniProtKB-EC"/>
</dbReference>
<dbReference type="SFLD" id="SFLDG01067">
    <property type="entry name" value="SPASM/twitch_domain_containing"/>
    <property type="match status" value="1"/>
</dbReference>
<feature type="domain" description="Radical SAM core" evidence="15">
    <location>
        <begin position="214"/>
        <end position="442"/>
    </location>
</feature>
<dbReference type="EMBL" id="HBKQ01059627">
    <property type="protein sequence ID" value="CAE2286514.1"/>
    <property type="molecule type" value="Transcribed_RNA"/>
</dbReference>
<dbReference type="Pfam" id="PF06463">
    <property type="entry name" value="Mob_synth_C"/>
    <property type="match status" value="1"/>
</dbReference>
<sequence length="600" mass="65670">MVPGSSQLARGAALHLGRQWRATVGVPPSPRKASSIATTSKTMTVTGGGGEGGGGEGTLRTLRPFSSAPPARRYHRHSRRAPPREACSVANGIGGRWRRKETWQTMSTAIPQPDSFDDDDDDGQLRGGEEEGAVERPRLKELRRRLREEDDGEGSLSLAGDGGKGDSARPTSAMSQPLSAQTPQSAEEDFRAILEQARAETTRAPSPQQMLTDSYSRHHTYLRISLAERCNLRCQYCMPPEGVPLQDDGALLNAEEIATFAGMFAEGGVNKVRLTGGEPLLRPDLPDIVSSIRSIPGIESVGITTNGLTLSRRLPSLIDAGLTHVNISLDTLREDRFEHITRRKGLRKVLRAIDDAAEAFRSVYADEEERIGRVKINNVVMKGFNDDELRDFASLTLDRDVDVRFIEWMPFLDNGWNRDRFLGYADMMARITGRQEGIGNGDGDVDRVETMTDEECNASLNMVGPLTLRRLQDGPNDTTKWWSVDASPEKRECDGEDEKDSPTFVERGRGRLGFITSMSSHFCGTCNRLRLTADGKLKTCLFGSREVSLRDALRAGATEEELRMVISAAVGRKTFALGGHGSAEGIAKAGDNRPMTLIGG</sequence>
<dbReference type="InterPro" id="IPR058240">
    <property type="entry name" value="rSAM_sf"/>
</dbReference>
<dbReference type="InterPro" id="IPR050105">
    <property type="entry name" value="MoCo_biosynth_MoaA/MoaC"/>
</dbReference>
<proteinExistence type="predicted"/>
<comment type="pathway">
    <text evidence="2">Cofactor biosynthesis; molybdopterin biosynthesis.</text>
</comment>
<evidence type="ECO:0000256" key="10">
    <source>
        <dbReference type="ARBA" id="ARBA00023134"/>
    </source>
</evidence>
<dbReference type="InterPro" id="IPR006638">
    <property type="entry name" value="Elp3/MiaA/NifB-like_rSAM"/>
</dbReference>
<evidence type="ECO:0000313" key="16">
    <source>
        <dbReference type="EMBL" id="CAE2286514.1"/>
    </source>
</evidence>
<keyword evidence="10" id="KW-0342">GTP-binding</keyword>
<dbReference type="SFLD" id="SFLDS00029">
    <property type="entry name" value="Radical_SAM"/>
    <property type="match status" value="1"/>
</dbReference>
<evidence type="ECO:0000256" key="2">
    <source>
        <dbReference type="ARBA" id="ARBA00005046"/>
    </source>
</evidence>
<evidence type="ECO:0000256" key="5">
    <source>
        <dbReference type="ARBA" id="ARBA00022691"/>
    </source>
</evidence>
<feature type="region of interest" description="Disordered" evidence="14">
    <location>
        <begin position="107"/>
        <end position="187"/>
    </location>
</feature>
<dbReference type="GO" id="GO:0046872">
    <property type="term" value="F:metal ion binding"/>
    <property type="evidence" value="ECO:0007669"/>
    <property type="project" value="UniProtKB-KW"/>
</dbReference>
<protein>
    <recommendedName>
        <fullName evidence="3">GTP 3',8-cyclase</fullName>
        <ecNumber evidence="3">4.1.99.22</ecNumber>
    </recommendedName>
</protein>
<dbReference type="CDD" id="cd01335">
    <property type="entry name" value="Radical_SAM"/>
    <property type="match status" value="1"/>
</dbReference>
<feature type="region of interest" description="Disordered" evidence="14">
    <location>
        <begin position="21"/>
        <end position="93"/>
    </location>
</feature>
<evidence type="ECO:0000256" key="8">
    <source>
        <dbReference type="ARBA" id="ARBA00023004"/>
    </source>
</evidence>
<feature type="compositionally biased region" description="Polar residues" evidence="14">
    <location>
        <begin position="35"/>
        <end position="45"/>
    </location>
</feature>
<dbReference type="GO" id="GO:0051539">
    <property type="term" value="F:4 iron, 4 sulfur cluster binding"/>
    <property type="evidence" value="ECO:0007669"/>
    <property type="project" value="UniProtKB-KW"/>
</dbReference>
<dbReference type="SFLD" id="SFLDG01386">
    <property type="entry name" value="main_SPASM_domain-containing"/>
    <property type="match status" value="1"/>
</dbReference>
<dbReference type="UniPathway" id="UPA00344"/>
<dbReference type="Gene3D" id="3.20.20.70">
    <property type="entry name" value="Aldolase class I"/>
    <property type="match status" value="1"/>
</dbReference>
<dbReference type="AlphaFoldDB" id="A0A6U6L3I6"/>
<dbReference type="Pfam" id="PF04055">
    <property type="entry name" value="Radical_SAM"/>
    <property type="match status" value="1"/>
</dbReference>
<evidence type="ECO:0000259" key="15">
    <source>
        <dbReference type="PROSITE" id="PS51918"/>
    </source>
</evidence>
<keyword evidence="12" id="KW-0456">Lyase</keyword>
<dbReference type="EC" id="4.1.99.22" evidence="3"/>
<dbReference type="InterPro" id="IPR010505">
    <property type="entry name" value="MoaA_twitch"/>
</dbReference>
<dbReference type="InterPro" id="IPR013785">
    <property type="entry name" value="Aldolase_TIM"/>
</dbReference>
<dbReference type="InterPro" id="IPR040064">
    <property type="entry name" value="MoaA-like"/>
</dbReference>
<evidence type="ECO:0000256" key="1">
    <source>
        <dbReference type="ARBA" id="ARBA00001966"/>
    </source>
</evidence>
<dbReference type="GO" id="GO:0006777">
    <property type="term" value="P:Mo-molybdopterin cofactor biosynthetic process"/>
    <property type="evidence" value="ECO:0007669"/>
    <property type="project" value="UniProtKB-KW"/>
</dbReference>
<feature type="compositionally biased region" description="Gly residues" evidence="14">
    <location>
        <begin position="46"/>
        <end position="57"/>
    </location>
</feature>
<keyword evidence="11" id="KW-0501">Molybdenum cofactor biosynthesis</keyword>
<dbReference type="GO" id="GO:0005525">
    <property type="term" value="F:GTP binding"/>
    <property type="evidence" value="ECO:0007669"/>
    <property type="project" value="UniProtKB-KW"/>
</dbReference>
<organism evidence="16">
    <name type="scientific">Odontella aurita</name>
    <dbReference type="NCBI Taxonomy" id="265563"/>
    <lineage>
        <taxon>Eukaryota</taxon>
        <taxon>Sar</taxon>
        <taxon>Stramenopiles</taxon>
        <taxon>Ochrophyta</taxon>
        <taxon>Bacillariophyta</taxon>
        <taxon>Mediophyceae</taxon>
        <taxon>Biddulphiophycidae</taxon>
        <taxon>Eupodiscales</taxon>
        <taxon>Odontellaceae</taxon>
        <taxon>Odontella</taxon>
    </lineage>
</organism>
<name>A0A6U6L3I6_9STRA</name>
<comment type="catalytic activity">
    <reaction evidence="13">
        <text>GTP + AH2 + S-adenosyl-L-methionine = (8S)-3',8-cyclo-7,8-dihydroguanosine 5'-triphosphate + 5'-deoxyadenosine + L-methionine + A + H(+)</text>
        <dbReference type="Rhea" id="RHEA:49576"/>
        <dbReference type="ChEBI" id="CHEBI:13193"/>
        <dbReference type="ChEBI" id="CHEBI:15378"/>
        <dbReference type="ChEBI" id="CHEBI:17319"/>
        <dbReference type="ChEBI" id="CHEBI:17499"/>
        <dbReference type="ChEBI" id="CHEBI:37565"/>
        <dbReference type="ChEBI" id="CHEBI:57844"/>
        <dbReference type="ChEBI" id="CHEBI:59789"/>
        <dbReference type="ChEBI" id="CHEBI:131766"/>
        <dbReference type="EC" id="4.1.99.22"/>
    </reaction>
</comment>
<dbReference type="InterPro" id="IPR007197">
    <property type="entry name" value="rSAM"/>
</dbReference>
<feature type="compositionally biased region" description="Basic residues" evidence="14">
    <location>
        <begin position="72"/>
        <end position="81"/>
    </location>
</feature>
<keyword evidence="6" id="KW-0479">Metal-binding</keyword>
<dbReference type="SMART" id="SM00729">
    <property type="entry name" value="Elp3"/>
    <property type="match status" value="1"/>
</dbReference>
<gene>
    <name evidence="16" type="ORF">OAUR00152_LOCUS40683</name>
    <name evidence="17" type="ORF">OAUR00152_LOCUS40684</name>
</gene>
<dbReference type="PROSITE" id="PS01305">
    <property type="entry name" value="MOAA_NIFB_PQQE"/>
    <property type="match status" value="1"/>
</dbReference>
<evidence type="ECO:0000256" key="6">
    <source>
        <dbReference type="ARBA" id="ARBA00022723"/>
    </source>
</evidence>
<dbReference type="PANTHER" id="PTHR22960">
    <property type="entry name" value="MOLYBDOPTERIN COFACTOR SYNTHESIS PROTEIN A"/>
    <property type="match status" value="1"/>
</dbReference>
<accession>A0A6U6L3I6</accession>
<keyword evidence="4" id="KW-0004">4Fe-4S</keyword>